<dbReference type="GO" id="GO:0051646">
    <property type="term" value="P:mitochondrion localization"/>
    <property type="evidence" value="ECO:0007669"/>
    <property type="project" value="TreeGrafter"/>
</dbReference>
<dbReference type="PANTHER" id="PTHR10465">
    <property type="entry name" value="TRANSMEMBRANE GTPASE FZO1"/>
    <property type="match status" value="1"/>
</dbReference>
<dbReference type="GO" id="GO:0003924">
    <property type="term" value="F:GTPase activity"/>
    <property type="evidence" value="ECO:0007669"/>
    <property type="project" value="InterPro"/>
</dbReference>
<gene>
    <name evidence="8" type="ORF">D9611_012920</name>
</gene>
<dbReference type="AlphaFoldDB" id="A0A8H5FFR8"/>
<dbReference type="GO" id="GO:0008053">
    <property type="term" value="P:mitochondrial fusion"/>
    <property type="evidence" value="ECO:0007669"/>
    <property type="project" value="TreeGrafter"/>
</dbReference>
<keyword evidence="9" id="KW-1185">Reference proteome</keyword>
<keyword evidence="5" id="KW-0472">Membrane</keyword>
<accession>A0A8H5FFR8</accession>
<dbReference type="InterPro" id="IPR027094">
    <property type="entry name" value="Mitofusin_fam"/>
</dbReference>
<dbReference type="GO" id="GO:0005741">
    <property type="term" value="C:mitochondrial outer membrane"/>
    <property type="evidence" value="ECO:0007669"/>
    <property type="project" value="TreeGrafter"/>
</dbReference>
<evidence type="ECO:0000256" key="7">
    <source>
        <dbReference type="SAM" id="MobiDB-lite"/>
    </source>
</evidence>
<comment type="caution">
    <text evidence="8">The sequence shown here is derived from an EMBL/GenBank/DDBJ whole genome shotgun (WGS) entry which is preliminary data.</text>
</comment>
<comment type="subcellular location">
    <subcellularLocation>
        <location evidence="1">Membrane</location>
    </subcellularLocation>
</comment>
<feature type="compositionally biased region" description="Polar residues" evidence="7">
    <location>
        <begin position="32"/>
        <end position="56"/>
    </location>
</feature>
<sequence>MPGPMPGSGKTENQAATEENPSRRAGQRTARTRSASATLPTPVSQQRATSRCTTLNDPEDQTTRCDKPAAHGQPEPDRCWEHHRQCGEHCKKYKEAQEEADRVLEGKRLPNEADIARYTSRKETTKDMEWVSKYSEAIGTEMTERVIHSKRFFLKPDKGHQTRINRLKEEKENADWVIGKLQERHQKLERIALLEGARKSKKDLEDAILKVEEDATAQVSKTAKSMISQAIECIGRGKLGGDVPCIPLPTYPGLSGAWNYAREIRLALLASVDAAVRGAEEEAVMIAKIGMERIKELADKHLPPGIERNTRHLQAPSTMFSGSGSHSRLLGQRPDLTEPTVFDLFDVNHQLSEHSNDGKANSEDPGATEPNALTLAIVGFGALTMVRGWAPGRAILRSIVRVANLFSKGTLRNCAALIIGAIWLRATTYHILDFPSTIPRTVGRRLKWSFVQGHGRVSFVDAHVTRAFNIKENPSVGAQSAGQVCHIPEDAEPLVVNPHLPRMPTMPEDAEPSVVNPHLPPILEDAEPSVAKPHLPRMAEDAEPSVINLHLPRIPEDGTP</sequence>
<evidence type="ECO:0000256" key="2">
    <source>
        <dbReference type="ARBA" id="ARBA00022741"/>
    </source>
</evidence>
<dbReference type="OrthoDB" id="9984778at2759"/>
<evidence type="ECO:0000256" key="5">
    <source>
        <dbReference type="ARBA" id="ARBA00023136"/>
    </source>
</evidence>
<dbReference type="GO" id="GO:0005525">
    <property type="term" value="F:GTP binding"/>
    <property type="evidence" value="ECO:0007669"/>
    <property type="project" value="UniProtKB-KW"/>
</dbReference>
<feature type="coiled-coil region" evidence="6">
    <location>
        <begin position="164"/>
        <end position="214"/>
    </location>
</feature>
<evidence type="ECO:0000256" key="1">
    <source>
        <dbReference type="ARBA" id="ARBA00004370"/>
    </source>
</evidence>
<evidence type="ECO:0000256" key="4">
    <source>
        <dbReference type="ARBA" id="ARBA00023134"/>
    </source>
</evidence>
<protein>
    <submittedName>
        <fullName evidence="8">Uncharacterized protein</fullName>
    </submittedName>
</protein>
<keyword evidence="2" id="KW-0547">Nucleotide-binding</keyword>
<name>A0A8H5FFR8_9AGAR</name>
<keyword evidence="6" id="KW-0175">Coiled coil</keyword>
<evidence type="ECO:0000313" key="9">
    <source>
        <dbReference type="Proteomes" id="UP000541558"/>
    </source>
</evidence>
<keyword evidence="3" id="KW-0378">Hydrolase</keyword>
<evidence type="ECO:0000313" key="8">
    <source>
        <dbReference type="EMBL" id="KAF5334798.1"/>
    </source>
</evidence>
<feature type="compositionally biased region" description="Basic and acidic residues" evidence="7">
    <location>
        <begin position="61"/>
        <end position="79"/>
    </location>
</feature>
<keyword evidence="4" id="KW-0342">GTP-binding</keyword>
<reference evidence="8 9" key="1">
    <citation type="journal article" date="2020" name="ISME J.">
        <title>Uncovering the hidden diversity of litter-decomposition mechanisms in mushroom-forming fungi.</title>
        <authorList>
            <person name="Floudas D."/>
            <person name="Bentzer J."/>
            <person name="Ahren D."/>
            <person name="Johansson T."/>
            <person name="Persson P."/>
            <person name="Tunlid A."/>
        </authorList>
    </citation>
    <scope>NUCLEOTIDE SEQUENCE [LARGE SCALE GENOMIC DNA]</scope>
    <source>
        <strain evidence="8 9">CBS 175.51</strain>
    </source>
</reference>
<dbReference type="EMBL" id="JAACJK010000066">
    <property type="protein sequence ID" value="KAF5334798.1"/>
    <property type="molecule type" value="Genomic_DNA"/>
</dbReference>
<organism evidence="8 9">
    <name type="scientific">Ephemerocybe angulata</name>
    <dbReference type="NCBI Taxonomy" id="980116"/>
    <lineage>
        <taxon>Eukaryota</taxon>
        <taxon>Fungi</taxon>
        <taxon>Dikarya</taxon>
        <taxon>Basidiomycota</taxon>
        <taxon>Agaricomycotina</taxon>
        <taxon>Agaricomycetes</taxon>
        <taxon>Agaricomycetidae</taxon>
        <taxon>Agaricales</taxon>
        <taxon>Agaricineae</taxon>
        <taxon>Psathyrellaceae</taxon>
        <taxon>Ephemerocybe</taxon>
    </lineage>
</organism>
<dbReference type="Proteomes" id="UP000541558">
    <property type="component" value="Unassembled WGS sequence"/>
</dbReference>
<feature type="region of interest" description="Disordered" evidence="7">
    <location>
        <begin position="1"/>
        <end position="79"/>
    </location>
</feature>
<proteinExistence type="predicted"/>
<evidence type="ECO:0000256" key="6">
    <source>
        <dbReference type="SAM" id="Coils"/>
    </source>
</evidence>
<dbReference type="PANTHER" id="PTHR10465:SF0">
    <property type="entry name" value="SARCALUMENIN"/>
    <property type="match status" value="1"/>
</dbReference>
<evidence type="ECO:0000256" key="3">
    <source>
        <dbReference type="ARBA" id="ARBA00022801"/>
    </source>
</evidence>
<feature type="compositionally biased region" description="Polar residues" evidence="7">
    <location>
        <begin position="10"/>
        <end position="19"/>
    </location>
</feature>